<protein>
    <submittedName>
        <fullName evidence="2">Uncharacterized protein</fullName>
    </submittedName>
</protein>
<accession>A0AAV5DIM6</accession>
<dbReference type="AlphaFoldDB" id="A0AAV5DIM6"/>
<sequence length="119" mass="11907">MFSAALPGRSQRRLADAPGSPAPPWVSAAAAVVPSERSVPQTAAPSTLPRRAPHCSSSPRARRNSLGAAHSAASPPHLAFSLSLSLSEVSPRSSLAVAGSVRSCAFERGSRAAAGGAVG</sequence>
<reference evidence="2" key="1">
    <citation type="journal article" date="2018" name="DNA Res.">
        <title>Multiple hybrid de novo genome assembly of finger millet, an orphan allotetraploid crop.</title>
        <authorList>
            <person name="Hatakeyama M."/>
            <person name="Aluri S."/>
            <person name="Balachadran M.T."/>
            <person name="Sivarajan S.R."/>
            <person name="Patrignani A."/>
            <person name="Gruter S."/>
            <person name="Poveda L."/>
            <person name="Shimizu-Inatsugi R."/>
            <person name="Baeten J."/>
            <person name="Francoijs K.J."/>
            <person name="Nataraja K.N."/>
            <person name="Reddy Y.A.N."/>
            <person name="Phadnis S."/>
            <person name="Ravikumar R.L."/>
            <person name="Schlapbach R."/>
            <person name="Sreeman S.M."/>
            <person name="Shimizu K.K."/>
        </authorList>
    </citation>
    <scope>NUCLEOTIDE SEQUENCE</scope>
</reference>
<feature type="compositionally biased region" description="Low complexity" evidence="1">
    <location>
        <begin position="25"/>
        <end position="40"/>
    </location>
</feature>
<feature type="region of interest" description="Disordered" evidence="1">
    <location>
        <begin position="1"/>
        <end position="72"/>
    </location>
</feature>
<keyword evidence="3" id="KW-1185">Reference proteome</keyword>
<comment type="caution">
    <text evidence="2">The sequence shown here is derived from an EMBL/GenBank/DDBJ whole genome shotgun (WGS) entry which is preliminary data.</text>
</comment>
<evidence type="ECO:0000313" key="2">
    <source>
        <dbReference type="EMBL" id="GJN10061.1"/>
    </source>
</evidence>
<dbReference type="EMBL" id="BQKI01000017">
    <property type="protein sequence ID" value="GJN10061.1"/>
    <property type="molecule type" value="Genomic_DNA"/>
</dbReference>
<proteinExistence type="predicted"/>
<evidence type="ECO:0000256" key="1">
    <source>
        <dbReference type="SAM" id="MobiDB-lite"/>
    </source>
</evidence>
<reference evidence="2" key="2">
    <citation type="submission" date="2021-12" db="EMBL/GenBank/DDBJ databases">
        <title>Resequencing data analysis of finger millet.</title>
        <authorList>
            <person name="Hatakeyama M."/>
            <person name="Aluri S."/>
            <person name="Balachadran M.T."/>
            <person name="Sivarajan S.R."/>
            <person name="Poveda L."/>
            <person name="Shimizu-Inatsugi R."/>
            <person name="Schlapbach R."/>
            <person name="Sreeman S.M."/>
            <person name="Shimizu K.K."/>
        </authorList>
    </citation>
    <scope>NUCLEOTIDE SEQUENCE</scope>
</reference>
<gene>
    <name evidence="2" type="primary">ga28120</name>
    <name evidence="2" type="ORF">PR202_ga28120</name>
</gene>
<dbReference type="Proteomes" id="UP001054889">
    <property type="component" value="Unassembled WGS sequence"/>
</dbReference>
<name>A0AAV5DIM6_ELECO</name>
<evidence type="ECO:0000313" key="3">
    <source>
        <dbReference type="Proteomes" id="UP001054889"/>
    </source>
</evidence>
<organism evidence="2 3">
    <name type="scientific">Eleusine coracana subsp. coracana</name>
    <dbReference type="NCBI Taxonomy" id="191504"/>
    <lineage>
        <taxon>Eukaryota</taxon>
        <taxon>Viridiplantae</taxon>
        <taxon>Streptophyta</taxon>
        <taxon>Embryophyta</taxon>
        <taxon>Tracheophyta</taxon>
        <taxon>Spermatophyta</taxon>
        <taxon>Magnoliopsida</taxon>
        <taxon>Liliopsida</taxon>
        <taxon>Poales</taxon>
        <taxon>Poaceae</taxon>
        <taxon>PACMAD clade</taxon>
        <taxon>Chloridoideae</taxon>
        <taxon>Cynodonteae</taxon>
        <taxon>Eleusininae</taxon>
        <taxon>Eleusine</taxon>
    </lineage>
</organism>